<name>A0A975ES56_9RHOB</name>
<evidence type="ECO:0000313" key="4">
    <source>
        <dbReference type="EMBL" id="QTN37245.1"/>
    </source>
</evidence>
<dbReference type="InterPro" id="IPR029044">
    <property type="entry name" value="Nucleotide-diphossugar_trans"/>
</dbReference>
<dbReference type="SUPFAM" id="SSF53448">
    <property type="entry name" value="Nucleotide-diphospho-sugar transferases"/>
    <property type="match status" value="1"/>
</dbReference>
<gene>
    <name evidence="4" type="ORF">HZ995_07020</name>
</gene>
<reference evidence="4" key="1">
    <citation type="submission" date="2020-07" db="EMBL/GenBank/DDBJ databases">
        <title>Genome sequences of bacteria associated with the marine, planktonic diatom Thalassiosira profunda strain ECT2AJA-044.</title>
        <authorList>
            <person name="Gargas C.B."/>
            <person name="Roberts W.R."/>
            <person name="Alverson A.J."/>
        </authorList>
    </citation>
    <scope>NUCLEOTIDE SEQUENCE</scope>
    <source>
        <strain evidence="4">ECT2AJA-044</strain>
    </source>
</reference>
<evidence type="ECO:0000256" key="3">
    <source>
        <dbReference type="ARBA" id="ARBA00022989"/>
    </source>
</evidence>
<keyword evidence="2" id="KW-0812">Transmembrane</keyword>
<comment type="subcellular location">
    <subcellularLocation>
        <location evidence="1">Membrane</location>
        <topology evidence="1">Single-pass membrane protein</topology>
    </subcellularLocation>
</comment>
<accession>A0A975ES56</accession>
<dbReference type="GO" id="GO:0016757">
    <property type="term" value="F:glycosyltransferase activity"/>
    <property type="evidence" value="ECO:0007669"/>
    <property type="project" value="TreeGrafter"/>
</dbReference>
<proteinExistence type="predicted"/>
<keyword evidence="3" id="KW-0472">Membrane</keyword>
<dbReference type="GO" id="GO:0005737">
    <property type="term" value="C:cytoplasm"/>
    <property type="evidence" value="ECO:0007669"/>
    <property type="project" value="TreeGrafter"/>
</dbReference>
<dbReference type="EMBL" id="CP060010">
    <property type="protein sequence ID" value="QTN37245.1"/>
    <property type="molecule type" value="Genomic_DNA"/>
</dbReference>
<protein>
    <submittedName>
        <fullName evidence="4">Glycosyltransferase family 2 protein</fullName>
    </submittedName>
</protein>
<dbReference type="Pfam" id="PF13704">
    <property type="entry name" value="Glyco_tranf_2_4"/>
    <property type="match status" value="1"/>
</dbReference>
<organism evidence="4 5">
    <name type="scientific">Cognatishimia activa</name>
    <dbReference type="NCBI Taxonomy" id="1715691"/>
    <lineage>
        <taxon>Bacteria</taxon>
        <taxon>Pseudomonadati</taxon>
        <taxon>Pseudomonadota</taxon>
        <taxon>Alphaproteobacteria</taxon>
        <taxon>Rhodobacterales</taxon>
        <taxon>Paracoccaceae</taxon>
        <taxon>Cognatishimia</taxon>
    </lineage>
</organism>
<dbReference type="AlphaFoldDB" id="A0A975ES56"/>
<evidence type="ECO:0000256" key="1">
    <source>
        <dbReference type="ARBA" id="ARBA00004167"/>
    </source>
</evidence>
<dbReference type="PANTHER" id="PTHR21461">
    <property type="entry name" value="GLYCOSYLTRANSFERASE FAMILY 92 PROTEIN"/>
    <property type="match status" value="1"/>
</dbReference>
<dbReference type="KEGG" id="cact:HZ995_07020"/>
<dbReference type="PANTHER" id="PTHR21461:SF69">
    <property type="entry name" value="GLYCOSYLTRANSFERASE FAMILY 92 PROTEIN"/>
    <property type="match status" value="1"/>
</dbReference>
<sequence length="355" mass="40152">MRILCVTTVRDEGPYLLEWIAHHRAAGVTDFLIYANDCSDGTIELLKALQQAGIVRLVEHKLEKGNSIQWQALKAAWAHPLTRKANWVLVSDVDEFLNIKTGNRTIPALINAISPEADGIVMQWRLFGHNGHVGIRDRLVTEAYTRAIPETATYPISASLCKTLFKPNGPFRSFGVHRPQQKPLAKARRPIFVDGSGTFIDQDFAMDEKRISFFGHKPARDLVEVNHYAVKSVAAFLLKRERGLPNRKKPIDLAYWVDRNFNTVEDTSISAMSGATKKVLEELLFMPGVKKLHDDCVECHQERFNQLVLQPETHSLMTKLITAGSSEVPPPRLQRRLVAWYHLAQRTQKDSVEST</sequence>
<keyword evidence="3" id="KW-1133">Transmembrane helix</keyword>
<evidence type="ECO:0000256" key="2">
    <source>
        <dbReference type="ARBA" id="ARBA00022692"/>
    </source>
</evidence>
<evidence type="ECO:0000313" key="5">
    <source>
        <dbReference type="Proteomes" id="UP000665026"/>
    </source>
</evidence>
<dbReference type="GO" id="GO:0016020">
    <property type="term" value="C:membrane"/>
    <property type="evidence" value="ECO:0007669"/>
    <property type="project" value="UniProtKB-SubCell"/>
</dbReference>
<dbReference type="RefSeq" id="WP_209357953.1">
    <property type="nucleotide sequence ID" value="NZ_CP060010.1"/>
</dbReference>
<dbReference type="Proteomes" id="UP000665026">
    <property type="component" value="Chromosome"/>
</dbReference>